<feature type="compositionally biased region" description="Pro residues" evidence="1">
    <location>
        <begin position="433"/>
        <end position="443"/>
    </location>
</feature>
<dbReference type="AlphaFoldDB" id="A0A2J6TF35"/>
<dbReference type="OrthoDB" id="5244857at2759"/>
<evidence type="ECO:0000313" key="3">
    <source>
        <dbReference type="Proteomes" id="UP000235371"/>
    </source>
</evidence>
<gene>
    <name evidence="2" type="ORF">K444DRAFT_628660</name>
</gene>
<protein>
    <submittedName>
        <fullName evidence="2">Uncharacterized protein</fullName>
    </submittedName>
</protein>
<dbReference type="EMBL" id="KZ613786">
    <property type="protein sequence ID" value="PMD61644.1"/>
    <property type="molecule type" value="Genomic_DNA"/>
</dbReference>
<dbReference type="GeneID" id="36591018"/>
<accession>A0A2J6TF35</accession>
<dbReference type="Proteomes" id="UP000235371">
    <property type="component" value="Unassembled WGS sequence"/>
</dbReference>
<evidence type="ECO:0000313" key="2">
    <source>
        <dbReference type="EMBL" id="PMD61644.1"/>
    </source>
</evidence>
<name>A0A2J6TF35_9HELO</name>
<dbReference type="InParanoid" id="A0A2J6TF35"/>
<feature type="compositionally biased region" description="Low complexity" evidence="1">
    <location>
        <begin position="185"/>
        <end position="198"/>
    </location>
</feature>
<sequence length="748" mass="82950">MSFQNKHASSSSDIFMSSRDRNLPLACVLFFSPISSKPNFSIRREKAPSTMLRLKRFVSHHRKPPIRDSSRNSFEDLCFTDRKLSTNPTKRLSWLSQSPSIDHAPLRRTNSQATVRAYQNRTAAATAHSSATSLCSCDCAANPAAVELPLSKELPASNEPEILYLPPLPPEKASDDAQTWRLIFSDSPSRSPESSISKPGRKKSSTATIAAGSTFDLIGALALEAPDEENTPTQSLKYTYDSDMEDFSDNVEQLIRETDAAFQAVGNALADAKAATRGWDDDVPVARNASEIRGIPRKNPRPSVTPLKTQALRSMSVAKKKKPAKRNLLGRALRSVPPPVASSPSRWTLNDMTTNVVDVLSGKIFRTEVDEMLTPGRLQQLQESIRLSIEHRESVDAIRVAEAEDDIDTPTEPFYLESLSNRLDAAQKCAPHFPSPTLPPPAIPQRHPKRPSRPNPPRKVQFADNDAGMVVNELTFPSPQRISRRPSTSGNVPRLPTIPEISPLTLSPAKQFTSVSSIFQPSSPQPGVEENCIYLPCAPFTLTSPLFRHGTIRVPIPFREPNTKSDEEALDWTAFQMAISGTGRIDGYADSYETEEREWAELAGMEREADEILHWWAGFGYQGWGRMVGDKSLKVRGERRDSLRRKRKEDIEQVSAEEVGISPRPSECLKKIVDTEKIVVADTSAIGSMNEVQRKGSLADSLPPSPMLDFVVPDPSKDIEVIPMGFNLGHDLGDFLRWETNHVQTLFL</sequence>
<feature type="region of interest" description="Disordered" evidence="1">
    <location>
        <begin position="429"/>
        <end position="465"/>
    </location>
</feature>
<keyword evidence="3" id="KW-1185">Reference proteome</keyword>
<feature type="region of interest" description="Disordered" evidence="1">
    <location>
        <begin position="184"/>
        <end position="208"/>
    </location>
</feature>
<evidence type="ECO:0000256" key="1">
    <source>
        <dbReference type="SAM" id="MobiDB-lite"/>
    </source>
</evidence>
<dbReference type="STRING" id="1095630.A0A2J6TF35"/>
<reference evidence="2 3" key="1">
    <citation type="submission" date="2016-04" db="EMBL/GenBank/DDBJ databases">
        <title>A degradative enzymes factory behind the ericoid mycorrhizal symbiosis.</title>
        <authorList>
            <consortium name="DOE Joint Genome Institute"/>
            <person name="Martino E."/>
            <person name="Morin E."/>
            <person name="Grelet G."/>
            <person name="Kuo A."/>
            <person name="Kohler A."/>
            <person name="Daghino S."/>
            <person name="Barry K."/>
            <person name="Choi C."/>
            <person name="Cichocki N."/>
            <person name="Clum A."/>
            <person name="Copeland A."/>
            <person name="Hainaut M."/>
            <person name="Haridas S."/>
            <person name="Labutti K."/>
            <person name="Lindquist E."/>
            <person name="Lipzen A."/>
            <person name="Khouja H.-R."/>
            <person name="Murat C."/>
            <person name="Ohm R."/>
            <person name="Olson A."/>
            <person name="Spatafora J."/>
            <person name="Veneault-Fourrey C."/>
            <person name="Henrissat B."/>
            <person name="Grigoriev I."/>
            <person name="Martin F."/>
            <person name="Perotto S."/>
        </authorList>
    </citation>
    <scope>NUCLEOTIDE SEQUENCE [LARGE SCALE GENOMIC DNA]</scope>
    <source>
        <strain evidence="2 3">E</strain>
    </source>
</reference>
<organism evidence="2 3">
    <name type="scientific">Hyaloscypha bicolor E</name>
    <dbReference type="NCBI Taxonomy" id="1095630"/>
    <lineage>
        <taxon>Eukaryota</taxon>
        <taxon>Fungi</taxon>
        <taxon>Dikarya</taxon>
        <taxon>Ascomycota</taxon>
        <taxon>Pezizomycotina</taxon>
        <taxon>Leotiomycetes</taxon>
        <taxon>Helotiales</taxon>
        <taxon>Hyaloscyphaceae</taxon>
        <taxon>Hyaloscypha</taxon>
        <taxon>Hyaloscypha bicolor</taxon>
    </lineage>
</organism>
<proteinExistence type="predicted"/>
<dbReference type="RefSeq" id="XP_024738548.1">
    <property type="nucleotide sequence ID" value="XM_024882941.1"/>
</dbReference>